<keyword evidence="1" id="KW-0238">DNA-binding</keyword>
<name>A0AAU8B346_9CAUD</name>
<evidence type="ECO:0000313" key="3">
    <source>
        <dbReference type="EMBL" id="XCD06723.1"/>
    </source>
</evidence>
<dbReference type="SMART" id="SM00530">
    <property type="entry name" value="HTH_XRE"/>
    <property type="match status" value="1"/>
</dbReference>
<reference evidence="3" key="1">
    <citation type="submission" date="2024-03" db="EMBL/GenBank/DDBJ databases">
        <title>Diverse circular DNA viruses in blood, oral, and fecal samples of captive lemurs.</title>
        <authorList>
            <person name="Paietta E.N."/>
            <person name="Kraberger S."/>
            <person name="Lund M.C."/>
            <person name="Custer J.M."/>
            <person name="Vargas K.M."/>
            <person name="Ehmke E.E."/>
            <person name="Yoder A.D."/>
            <person name="Varsani A."/>
        </authorList>
    </citation>
    <scope>NUCLEOTIDE SEQUENCE</scope>
    <source>
        <strain evidence="3">Duke_26_2</strain>
    </source>
</reference>
<evidence type="ECO:0000259" key="2">
    <source>
        <dbReference type="PROSITE" id="PS50943"/>
    </source>
</evidence>
<evidence type="ECO:0000256" key="1">
    <source>
        <dbReference type="ARBA" id="ARBA00023125"/>
    </source>
</evidence>
<dbReference type="PANTHER" id="PTHR46558:SF11">
    <property type="entry name" value="HTH-TYPE TRANSCRIPTIONAL REGULATOR XRE"/>
    <property type="match status" value="1"/>
</dbReference>
<dbReference type="Pfam" id="PF01381">
    <property type="entry name" value="HTH_3"/>
    <property type="match status" value="1"/>
</dbReference>
<dbReference type="EMBL" id="PP511706">
    <property type="protein sequence ID" value="XCD06723.1"/>
    <property type="molecule type" value="Genomic_DNA"/>
</dbReference>
<dbReference type="GO" id="GO:0003677">
    <property type="term" value="F:DNA binding"/>
    <property type="evidence" value="ECO:0007669"/>
    <property type="project" value="UniProtKB-KW"/>
</dbReference>
<dbReference type="InterPro" id="IPR010982">
    <property type="entry name" value="Lambda_DNA-bd_dom_sf"/>
</dbReference>
<sequence>MKLSDLLKKTRKAKHLTQEEFAKALQITRGTLSHLERGRAPSLETAKKIETYYNESIEKLVGDKEVHNLSELKTTNMLIDLLIEKGEIKKGYISEYAQKSIWNTLELEIKLKLEQLENK</sequence>
<protein>
    <submittedName>
        <fullName evidence="3">Helix-turn-helix XrE-family like protein</fullName>
    </submittedName>
</protein>
<dbReference type="CDD" id="cd00093">
    <property type="entry name" value="HTH_XRE"/>
    <property type="match status" value="1"/>
</dbReference>
<feature type="domain" description="HTH cro/C1-type" evidence="2">
    <location>
        <begin position="7"/>
        <end position="60"/>
    </location>
</feature>
<dbReference type="InterPro" id="IPR001387">
    <property type="entry name" value="Cro/C1-type_HTH"/>
</dbReference>
<accession>A0AAU8B346</accession>
<dbReference type="PANTHER" id="PTHR46558">
    <property type="entry name" value="TRACRIPTIONAL REGULATORY PROTEIN-RELATED-RELATED"/>
    <property type="match status" value="1"/>
</dbReference>
<dbReference type="SUPFAM" id="SSF47413">
    <property type="entry name" value="lambda repressor-like DNA-binding domains"/>
    <property type="match status" value="1"/>
</dbReference>
<proteinExistence type="predicted"/>
<dbReference type="Gene3D" id="1.10.260.40">
    <property type="entry name" value="lambda repressor-like DNA-binding domains"/>
    <property type="match status" value="1"/>
</dbReference>
<organism evidence="3">
    <name type="scientific">Dulem virus 30</name>
    <dbReference type="NCBI Taxonomy" id="3145748"/>
    <lineage>
        <taxon>Viruses</taxon>
        <taxon>Duplodnaviria</taxon>
        <taxon>Heunggongvirae</taxon>
        <taxon>Uroviricota</taxon>
        <taxon>Caudoviricetes</taxon>
    </lineage>
</organism>
<dbReference type="PROSITE" id="PS50943">
    <property type="entry name" value="HTH_CROC1"/>
    <property type="match status" value="1"/>
</dbReference>